<dbReference type="EMBL" id="BSDY01000023">
    <property type="protein sequence ID" value="GLI57743.1"/>
    <property type="molecule type" value="Genomic_DNA"/>
</dbReference>
<gene>
    <name evidence="1" type="ORF">PM10SUCC1_32570</name>
</gene>
<dbReference type="Proteomes" id="UP001144471">
    <property type="component" value="Unassembled WGS sequence"/>
</dbReference>
<organism evidence="1 2">
    <name type="scientific">Propionigenium maris DSM 9537</name>
    <dbReference type="NCBI Taxonomy" id="1123000"/>
    <lineage>
        <taxon>Bacteria</taxon>
        <taxon>Fusobacteriati</taxon>
        <taxon>Fusobacteriota</taxon>
        <taxon>Fusobacteriia</taxon>
        <taxon>Fusobacteriales</taxon>
        <taxon>Fusobacteriaceae</taxon>
        <taxon>Propionigenium</taxon>
    </lineage>
</organism>
<protein>
    <submittedName>
        <fullName evidence="1">Uncharacterized protein</fullName>
    </submittedName>
</protein>
<proteinExistence type="predicted"/>
<sequence>MQLAKGELIHDIKDRFRFSLTELRKGLMDFELDLVYQAYPKLSKKEIDNI</sequence>
<reference evidence="1" key="1">
    <citation type="submission" date="2022-12" db="EMBL/GenBank/DDBJ databases">
        <title>Reference genome sequencing for broad-spectrum identification of bacterial and archaeal isolates by mass spectrometry.</title>
        <authorList>
            <person name="Sekiguchi Y."/>
            <person name="Tourlousse D.M."/>
        </authorList>
    </citation>
    <scope>NUCLEOTIDE SEQUENCE</scope>
    <source>
        <strain evidence="1">10succ1</strain>
    </source>
</reference>
<name>A0A9W6GMD4_9FUSO</name>
<dbReference type="AlphaFoldDB" id="A0A9W6GMD4"/>
<evidence type="ECO:0000313" key="2">
    <source>
        <dbReference type="Proteomes" id="UP001144471"/>
    </source>
</evidence>
<dbReference type="RefSeq" id="WP_281837419.1">
    <property type="nucleotide sequence ID" value="NZ_BSDY01000023.1"/>
</dbReference>
<evidence type="ECO:0000313" key="1">
    <source>
        <dbReference type="EMBL" id="GLI57743.1"/>
    </source>
</evidence>
<keyword evidence="2" id="KW-1185">Reference proteome</keyword>
<accession>A0A9W6GMD4</accession>
<comment type="caution">
    <text evidence="1">The sequence shown here is derived from an EMBL/GenBank/DDBJ whole genome shotgun (WGS) entry which is preliminary data.</text>
</comment>